<feature type="compositionally biased region" description="Polar residues" evidence="1">
    <location>
        <begin position="52"/>
        <end position="61"/>
    </location>
</feature>
<organism evidence="2 3">
    <name type="scientific">Patagioenas fasciata monilis</name>
    <dbReference type="NCBI Taxonomy" id="372326"/>
    <lineage>
        <taxon>Eukaryota</taxon>
        <taxon>Metazoa</taxon>
        <taxon>Chordata</taxon>
        <taxon>Craniata</taxon>
        <taxon>Vertebrata</taxon>
        <taxon>Euteleostomi</taxon>
        <taxon>Archelosauria</taxon>
        <taxon>Archosauria</taxon>
        <taxon>Dinosauria</taxon>
        <taxon>Saurischia</taxon>
        <taxon>Theropoda</taxon>
        <taxon>Coelurosauria</taxon>
        <taxon>Aves</taxon>
        <taxon>Neognathae</taxon>
        <taxon>Neoaves</taxon>
        <taxon>Columbimorphae</taxon>
        <taxon>Columbiformes</taxon>
        <taxon>Columbidae</taxon>
        <taxon>Patagioenas</taxon>
    </lineage>
</organism>
<proteinExistence type="predicted"/>
<evidence type="ECO:0000313" key="2">
    <source>
        <dbReference type="EMBL" id="OPJ71816.1"/>
    </source>
</evidence>
<reference evidence="2 3" key="1">
    <citation type="submission" date="2016-02" db="EMBL/GenBank/DDBJ databases">
        <title>Band-tailed pigeon sequencing and assembly.</title>
        <authorList>
            <person name="Soares A.E."/>
            <person name="Novak B.J."/>
            <person name="Rice E.S."/>
            <person name="O'Connell B."/>
            <person name="Chang D."/>
            <person name="Weber S."/>
            <person name="Shapiro B."/>
        </authorList>
    </citation>
    <scope>NUCLEOTIDE SEQUENCE [LARGE SCALE GENOMIC DNA]</scope>
    <source>
        <strain evidence="2">BTP2013</strain>
        <tissue evidence="2">Blood</tissue>
    </source>
</reference>
<comment type="caution">
    <text evidence="2">The sequence shown here is derived from an EMBL/GenBank/DDBJ whole genome shotgun (WGS) entry which is preliminary data.</text>
</comment>
<dbReference type="AlphaFoldDB" id="A0A1V4JI00"/>
<protein>
    <submittedName>
        <fullName evidence="2">Uncharacterized protein</fullName>
    </submittedName>
</protein>
<accession>A0A1V4JI00</accession>
<evidence type="ECO:0000313" key="3">
    <source>
        <dbReference type="Proteomes" id="UP000190648"/>
    </source>
</evidence>
<dbReference type="Proteomes" id="UP000190648">
    <property type="component" value="Unassembled WGS sequence"/>
</dbReference>
<evidence type="ECO:0000256" key="1">
    <source>
        <dbReference type="SAM" id="MobiDB-lite"/>
    </source>
</evidence>
<dbReference type="EMBL" id="LSYS01007350">
    <property type="protein sequence ID" value="OPJ71816.1"/>
    <property type="molecule type" value="Genomic_DNA"/>
</dbReference>
<sequence>MRNRTWKKSLEYNGSSAVVQKPHLKSPHCAASLGIPTSSHHCLTLLSFPSQMSSAATGPQSEQKEDILSNSPVSRANNALCYKRGEFYGELSRMSRTPPSALPFFSRKTNHGSSNKMELFGFLA</sequence>
<feature type="region of interest" description="Disordered" evidence="1">
    <location>
        <begin position="52"/>
        <end position="71"/>
    </location>
</feature>
<name>A0A1V4JI00_PATFA</name>
<keyword evidence="3" id="KW-1185">Reference proteome</keyword>
<gene>
    <name evidence="2" type="ORF">AV530_020084</name>
</gene>